<evidence type="ECO:0000313" key="1">
    <source>
        <dbReference type="EMBL" id="KAJ7376170.1"/>
    </source>
</evidence>
<dbReference type="Proteomes" id="UP001163046">
    <property type="component" value="Unassembled WGS sequence"/>
</dbReference>
<reference evidence="1" key="1">
    <citation type="submission" date="2023-01" db="EMBL/GenBank/DDBJ databases">
        <title>Genome assembly of the deep-sea coral Lophelia pertusa.</title>
        <authorList>
            <person name="Herrera S."/>
            <person name="Cordes E."/>
        </authorList>
    </citation>
    <scope>NUCLEOTIDE SEQUENCE</scope>
    <source>
        <strain evidence="1">USNM1676648</strain>
        <tissue evidence="1">Polyp</tissue>
    </source>
</reference>
<dbReference type="OrthoDB" id="5984001at2759"/>
<proteinExistence type="predicted"/>
<comment type="caution">
    <text evidence="1">The sequence shown here is derived from an EMBL/GenBank/DDBJ whole genome shotgun (WGS) entry which is preliminary data.</text>
</comment>
<accession>A0A9X0CUL3</accession>
<name>A0A9X0CUL3_9CNID</name>
<evidence type="ECO:0000313" key="2">
    <source>
        <dbReference type="Proteomes" id="UP001163046"/>
    </source>
</evidence>
<gene>
    <name evidence="1" type="ORF">OS493_036284</name>
</gene>
<dbReference type="EMBL" id="MU826409">
    <property type="protein sequence ID" value="KAJ7376170.1"/>
    <property type="molecule type" value="Genomic_DNA"/>
</dbReference>
<organism evidence="1 2">
    <name type="scientific">Desmophyllum pertusum</name>
    <dbReference type="NCBI Taxonomy" id="174260"/>
    <lineage>
        <taxon>Eukaryota</taxon>
        <taxon>Metazoa</taxon>
        <taxon>Cnidaria</taxon>
        <taxon>Anthozoa</taxon>
        <taxon>Hexacorallia</taxon>
        <taxon>Scleractinia</taxon>
        <taxon>Caryophylliina</taxon>
        <taxon>Caryophylliidae</taxon>
        <taxon>Desmophyllum</taxon>
    </lineage>
</organism>
<protein>
    <submittedName>
        <fullName evidence="1">Uncharacterized protein</fullName>
    </submittedName>
</protein>
<dbReference type="AlphaFoldDB" id="A0A9X0CUL3"/>
<keyword evidence="2" id="KW-1185">Reference proteome</keyword>
<sequence>MKWEAYKEEVETIKGHAESYEKAFNAIKVSIERQYGIKAVIRAIPQAARIQVVKEKERLQEARRIAVSEKGIYTLSIGQLEERMKGSLQEIIVQLPDVYEKSKFNKGDLFVMLQGLTGFASGIKGGDPLAIIGATVGVVGNFATKCNVGTLQDNLRKVKGWLQFGKDYRALKDSSELDFDKMDVEAVPDVMKVI</sequence>